<evidence type="ECO:0000256" key="3">
    <source>
        <dbReference type="ARBA" id="ARBA00022801"/>
    </source>
</evidence>
<sequence>MIHSCNIRRNLFMRNKKLLLGIGIMCCLWCLPKIVHGKENKVSFSLVELKCENMVDPLGIDNVTPHLSWKLKGDGVVDGQAFYEIQVASDSLLLIGGKADLWKSGKLKSDVSVMVPYQGLPLASRSLCYWRVRAWDRKRHVSQWSPVARFSVGLLNKEQIHGVYIGSSPEGGKVCAPLLRKKVQIGELATTFLYVNSLGYHEVYVNGKKVTENVLTPAVSQLNKRSLMVTYDVSSYLKEGENDLLIWLGQGWYKKTTFGAAYDGPLVKAELNMLRNGKWEVLTATDTSWRGRESGYSDTGNWCALQFGGERVDGRIVPTDFSTYSLDKMKWYPVVEVNVPRHIVSPQMCEANKIHQTLQPVSIRKLSEDTWLVDMGRIQTGWFEMKMPMLSAGHEVTMEYSDNLTKEGEFDKQGESDVYIAGGQRGEYFRNKFNHHAYRYVRISNLPARPKTEWIKSLQIYGDYRQTATFECSDADLNAIHNMIQYTMKCLTFSGYMVDCPHLERAGYGGDGNSSTMSLQTMYDVAPTFTNWIQTWGDSMREGGSLAHVGPNPGAGGGGPYWCGFIVQAPWRTYVNYNDPRLIKNYYPKMKEWFSYVDKYTVDGLLKRWPDTQYRDWFLGDWLAPIGVDAGAQSSVDLVNNCFISECLGTMEKIALMLGEKEEAEKFAMRRKNLNELIHQKFYHPGKGIYSTGSQLDMCYPMLVGAVPDSLYDDVKRKMMTDTEKQHKGHIAVGLVGVPILTEWAIRNREVDFLYQMLKKRDYPGYLYMIDNGATATWEYWSGERSRVHNCYNGIGTWFYQAIGGLRIDESVPGYQHVFIDPQIPKGLTWAKMAKDTPYGVIVVDWELTDNIMDLQVDIPVGVTATLCIPDEAVSCMMDGKNIRIEKKMIQLKAGNFKYYIYMK</sequence>
<dbReference type="InterPro" id="IPR013737">
    <property type="entry name" value="Bac_rhamnosid_N"/>
</dbReference>
<dbReference type="Pfam" id="PF05592">
    <property type="entry name" value="Bac_rhamnosid"/>
    <property type="match status" value="1"/>
</dbReference>
<name>A0A174JZ24_BACT4</name>
<dbReference type="InterPro" id="IPR035398">
    <property type="entry name" value="Bac_rhamnosid_C"/>
</dbReference>
<dbReference type="InterPro" id="IPR013783">
    <property type="entry name" value="Ig-like_fold"/>
</dbReference>
<reference evidence="8 9" key="1">
    <citation type="submission" date="2015-09" db="EMBL/GenBank/DDBJ databases">
        <authorList>
            <consortium name="Pathogen Informatics"/>
        </authorList>
    </citation>
    <scope>NUCLEOTIDE SEQUENCE [LARGE SCALE GENOMIC DNA]</scope>
    <source>
        <strain evidence="8 9">2789STDY5834899</strain>
    </source>
</reference>
<evidence type="ECO:0000313" key="9">
    <source>
        <dbReference type="Proteomes" id="UP000095576"/>
    </source>
</evidence>
<evidence type="ECO:0000259" key="7">
    <source>
        <dbReference type="Pfam" id="PF17390"/>
    </source>
</evidence>
<feature type="domain" description="Alpha-L-rhamnosidase six-hairpin glycosidase" evidence="6">
    <location>
        <begin position="465"/>
        <end position="803"/>
    </location>
</feature>
<dbReference type="Proteomes" id="UP000095576">
    <property type="component" value="Unassembled WGS sequence"/>
</dbReference>
<organism evidence="8 9">
    <name type="scientific">Bacteroides thetaiotaomicron</name>
    <dbReference type="NCBI Taxonomy" id="818"/>
    <lineage>
        <taxon>Bacteria</taxon>
        <taxon>Pseudomonadati</taxon>
        <taxon>Bacteroidota</taxon>
        <taxon>Bacteroidia</taxon>
        <taxon>Bacteroidales</taxon>
        <taxon>Bacteroidaceae</taxon>
        <taxon>Bacteroides</taxon>
    </lineage>
</organism>
<dbReference type="Gene3D" id="1.50.10.10">
    <property type="match status" value="1"/>
</dbReference>
<evidence type="ECO:0000256" key="1">
    <source>
        <dbReference type="ARBA" id="ARBA00001445"/>
    </source>
</evidence>
<dbReference type="Pfam" id="PF17390">
    <property type="entry name" value="Bac_rhamnosid_C"/>
    <property type="match status" value="1"/>
</dbReference>
<dbReference type="EC" id="3.2.1.40" evidence="2"/>
<dbReference type="SUPFAM" id="SSF48208">
    <property type="entry name" value="Six-hairpin glycosidases"/>
    <property type="match status" value="1"/>
</dbReference>
<dbReference type="EMBL" id="CZAP01000002">
    <property type="protein sequence ID" value="CUP03861.1"/>
    <property type="molecule type" value="Genomic_DNA"/>
</dbReference>
<dbReference type="Gene3D" id="2.60.40.10">
    <property type="entry name" value="Immunoglobulins"/>
    <property type="match status" value="1"/>
</dbReference>
<feature type="domain" description="Alpha-L-rhamnosidase concanavalin-like" evidence="4">
    <location>
        <begin position="365"/>
        <end position="461"/>
    </location>
</feature>
<dbReference type="Gene3D" id="2.60.120.260">
    <property type="entry name" value="Galactose-binding domain-like"/>
    <property type="match status" value="2"/>
</dbReference>
<accession>A0A174JZ24</accession>
<dbReference type="GO" id="GO:0030596">
    <property type="term" value="F:alpha-L-rhamnosidase activity"/>
    <property type="evidence" value="ECO:0007669"/>
    <property type="project" value="UniProtKB-EC"/>
</dbReference>
<evidence type="ECO:0000259" key="5">
    <source>
        <dbReference type="Pfam" id="PF08531"/>
    </source>
</evidence>
<feature type="domain" description="Bacterial alpha-L-rhamnosidase N-terminal" evidence="5">
    <location>
        <begin position="187"/>
        <end position="356"/>
    </location>
</feature>
<dbReference type="InterPro" id="IPR008902">
    <property type="entry name" value="Rhamnosid_concanavalin"/>
</dbReference>
<evidence type="ECO:0000256" key="2">
    <source>
        <dbReference type="ARBA" id="ARBA00012652"/>
    </source>
</evidence>
<proteinExistence type="predicted"/>
<keyword evidence="3" id="KW-0378">Hydrolase</keyword>
<dbReference type="Pfam" id="PF25788">
    <property type="entry name" value="Ig_Rha78A_N"/>
    <property type="match status" value="1"/>
</dbReference>
<dbReference type="InterPro" id="IPR016007">
    <property type="entry name" value="Alpha_rhamnosid"/>
</dbReference>
<dbReference type="PANTHER" id="PTHR33307">
    <property type="entry name" value="ALPHA-RHAMNOSIDASE (EUROFUNG)"/>
    <property type="match status" value="1"/>
</dbReference>
<dbReference type="PANTHER" id="PTHR33307:SF6">
    <property type="entry name" value="ALPHA-RHAMNOSIDASE (EUROFUNG)-RELATED"/>
    <property type="match status" value="1"/>
</dbReference>
<evidence type="ECO:0000259" key="6">
    <source>
        <dbReference type="Pfam" id="PF17389"/>
    </source>
</evidence>
<feature type="domain" description="Alpha-L-rhamnosidase C-terminal" evidence="7">
    <location>
        <begin position="808"/>
        <end position="883"/>
    </location>
</feature>
<evidence type="ECO:0000259" key="4">
    <source>
        <dbReference type="Pfam" id="PF05592"/>
    </source>
</evidence>
<dbReference type="Gene3D" id="2.60.420.10">
    <property type="entry name" value="Maltose phosphorylase, domain 3"/>
    <property type="match status" value="1"/>
</dbReference>
<gene>
    <name evidence="8" type="ORF">ERS852511_00937</name>
</gene>
<dbReference type="InterPro" id="IPR012341">
    <property type="entry name" value="6hp_glycosidase-like_sf"/>
</dbReference>
<dbReference type="Pfam" id="PF17389">
    <property type="entry name" value="Bac_rhamnosid6H"/>
    <property type="match status" value="1"/>
</dbReference>
<dbReference type="Pfam" id="PF08531">
    <property type="entry name" value="Bac_rhamnosid_N"/>
    <property type="match status" value="1"/>
</dbReference>
<comment type="catalytic activity">
    <reaction evidence="1">
        <text>Hydrolysis of terminal non-reducing alpha-L-rhamnose residues in alpha-L-rhamnosides.</text>
        <dbReference type="EC" id="3.2.1.40"/>
    </reaction>
</comment>
<dbReference type="AlphaFoldDB" id="A0A174JZ24"/>
<protein>
    <recommendedName>
        <fullName evidence="2">alpha-L-rhamnosidase</fullName>
        <ecNumber evidence="2">3.2.1.40</ecNumber>
    </recommendedName>
</protein>
<evidence type="ECO:0000313" key="8">
    <source>
        <dbReference type="EMBL" id="CUP03861.1"/>
    </source>
</evidence>
<dbReference type="InterPro" id="IPR035396">
    <property type="entry name" value="Bac_rhamnosid6H"/>
</dbReference>
<dbReference type="PIRSF" id="PIRSF010631">
    <property type="entry name" value="A-rhamnsds"/>
    <property type="match status" value="1"/>
</dbReference>
<dbReference type="GO" id="GO:0005975">
    <property type="term" value="P:carbohydrate metabolic process"/>
    <property type="evidence" value="ECO:0007669"/>
    <property type="project" value="InterPro"/>
</dbReference>
<dbReference type="InterPro" id="IPR008928">
    <property type="entry name" value="6-hairpin_glycosidase_sf"/>
</dbReference>